<name>A0ABS5GJJ8_9BRAD</name>
<accession>A0ABS5GJJ8</accession>
<evidence type="ECO:0000313" key="1">
    <source>
        <dbReference type="EMBL" id="MBR1141517.1"/>
    </source>
</evidence>
<dbReference type="Proteomes" id="UP001314635">
    <property type="component" value="Unassembled WGS sequence"/>
</dbReference>
<proteinExistence type="predicted"/>
<evidence type="ECO:0000313" key="2">
    <source>
        <dbReference type="Proteomes" id="UP001314635"/>
    </source>
</evidence>
<sequence length="137" mass="15519">MKLRFSSGSQQFEEDVTTSVYPFLEQLCDAIRVLHDGFIDEKFRLLIGAPECELCLQAAAESSQAVLRINLWPDRKRSVLVPEPSVFRFEGARQDIVSPFVTALRKLRACMSDANFEREYGAPFPAAAYAKLMQRAQ</sequence>
<dbReference type="RefSeq" id="WP_210264265.1">
    <property type="nucleotide sequence ID" value="NZ_JABFDP010000058.1"/>
</dbReference>
<gene>
    <name evidence="1" type="ORF">JQ619_37805</name>
</gene>
<dbReference type="EMBL" id="JAFCLK010000070">
    <property type="protein sequence ID" value="MBR1141517.1"/>
    <property type="molecule type" value="Genomic_DNA"/>
</dbReference>
<protein>
    <submittedName>
        <fullName evidence="1">Uncharacterized protein</fullName>
    </submittedName>
</protein>
<organism evidence="1 2">
    <name type="scientific">Bradyrhizobium denitrificans</name>
    <dbReference type="NCBI Taxonomy" id="2734912"/>
    <lineage>
        <taxon>Bacteria</taxon>
        <taxon>Pseudomonadati</taxon>
        <taxon>Pseudomonadota</taxon>
        <taxon>Alphaproteobacteria</taxon>
        <taxon>Hyphomicrobiales</taxon>
        <taxon>Nitrobacteraceae</taxon>
        <taxon>Bradyrhizobium</taxon>
    </lineage>
</organism>
<comment type="caution">
    <text evidence="1">The sequence shown here is derived from an EMBL/GenBank/DDBJ whole genome shotgun (WGS) entry which is preliminary data.</text>
</comment>
<reference evidence="2" key="1">
    <citation type="journal article" date="2021" name="ISME J.">
        <title>Evolutionary origin and ecological implication of a unique nif island in free-living Bradyrhizobium lineages.</title>
        <authorList>
            <person name="Tao J."/>
        </authorList>
    </citation>
    <scope>NUCLEOTIDE SEQUENCE [LARGE SCALE GENOMIC DNA]</scope>
    <source>
        <strain evidence="2">SZCCT0094</strain>
    </source>
</reference>
<keyword evidence="2" id="KW-1185">Reference proteome</keyword>